<accession>A0ABU1NTM9</accession>
<protein>
    <submittedName>
        <fullName evidence="4">Arylsulfatase A-like enzyme</fullName>
    </submittedName>
</protein>
<dbReference type="SUPFAM" id="SSF53649">
    <property type="entry name" value="Alkaline phosphatase-like"/>
    <property type="match status" value="1"/>
</dbReference>
<evidence type="ECO:0000256" key="1">
    <source>
        <dbReference type="ARBA" id="ARBA00008779"/>
    </source>
</evidence>
<comment type="caution">
    <text evidence="4">The sequence shown here is derived from an EMBL/GenBank/DDBJ whole genome shotgun (WGS) entry which is preliminary data.</text>
</comment>
<dbReference type="EMBL" id="JAVDSB010000002">
    <property type="protein sequence ID" value="MDR6550845.1"/>
    <property type="molecule type" value="Genomic_DNA"/>
</dbReference>
<name>A0ABU1NTM9_9BACL</name>
<dbReference type="Pfam" id="PF00884">
    <property type="entry name" value="Sulfatase"/>
    <property type="match status" value="1"/>
</dbReference>
<comment type="similarity">
    <text evidence="1">Belongs to the sulfatase family.</text>
</comment>
<sequence length="470" mass="53621">MNRPNILVIMTDQQHAETIGPNGLCKTPNIDRLMKEGVTFTSAFTPCPMCTPARASTMTGTNPHQHKLVQNAHSLMRIKDSLAVEDVTIGSAMQQAGYETVYGGKWHVGSGSPLEHGFDNALPIEESYSKGNYTNEAVIEEWNGNKKTIAATAIYPAEDSYVFRLAKEIGHWLDGYDGSSEKPFFLFASCHEPHVPWIVPEPYASMYSSMELEPWPSYNDDYSDKPMTYSKHYNDINFCRIQNDWPRMKGLLQHYFGAVTLVDDAVGRIVDDLEQRGLLDNTIILFTTDHGEMMGRHGMIGKNEIMLEDLIRIPMVAYWKNHFQAGECRELVTLCDLFNTVLDLAGAEKNTELDSVSFAPALYGRDFPSRKEVVIEHHGATIHWNTVRAIRDQRYKYVFRAHEIDELYDLEVDPHELLNRISDPQYREIALDLRKRLVAWAVEHQDFAVEGLKRAFQHPHPVEFAREAKL</sequence>
<dbReference type="Gene3D" id="3.40.720.10">
    <property type="entry name" value="Alkaline Phosphatase, subunit A"/>
    <property type="match status" value="1"/>
</dbReference>
<dbReference type="InterPro" id="IPR017850">
    <property type="entry name" value="Alkaline_phosphatase_core_sf"/>
</dbReference>
<reference evidence="4 5" key="1">
    <citation type="submission" date="2023-07" db="EMBL/GenBank/DDBJ databases">
        <title>Sorghum-associated microbial communities from plants grown in Nebraska, USA.</title>
        <authorList>
            <person name="Schachtman D."/>
        </authorList>
    </citation>
    <scope>NUCLEOTIDE SEQUENCE [LARGE SCALE GENOMIC DNA]</scope>
    <source>
        <strain evidence="4 5">CC258</strain>
    </source>
</reference>
<evidence type="ECO:0000313" key="4">
    <source>
        <dbReference type="EMBL" id="MDR6550845.1"/>
    </source>
</evidence>
<proteinExistence type="inferred from homology"/>
<organism evidence="4 5">
    <name type="scientific">Paenibacillus qinlingensis</name>
    <dbReference type="NCBI Taxonomy" id="1837343"/>
    <lineage>
        <taxon>Bacteria</taxon>
        <taxon>Bacillati</taxon>
        <taxon>Bacillota</taxon>
        <taxon>Bacilli</taxon>
        <taxon>Bacillales</taxon>
        <taxon>Paenibacillaceae</taxon>
        <taxon>Paenibacillus</taxon>
    </lineage>
</organism>
<keyword evidence="5" id="KW-1185">Reference proteome</keyword>
<dbReference type="InterPro" id="IPR050738">
    <property type="entry name" value="Sulfatase"/>
</dbReference>
<evidence type="ECO:0000313" key="5">
    <source>
        <dbReference type="Proteomes" id="UP001267290"/>
    </source>
</evidence>
<evidence type="ECO:0000259" key="3">
    <source>
        <dbReference type="Pfam" id="PF00884"/>
    </source>
</evidence>
<dbReference type="InterPro" id="IPR000917">
    <property type="entry name" value="Sulfatase_N"/>
</dbReference>
<keyword evidence="2" id="KW-0378">Hydrolase</keyword>
<dbReference type="PANTHER" id="PTHR42693:SF53">
    <property type="entry name" value="ENDO-4-O-SULFATASE"/>
    <property type="match status" value="1"/>
</dbReference>
<evidence type="ECO:0000256" key="2">
    <source>
        <dbReference type="ARBA" id="ARBA00022801"/>
    </source>
</evidence>
<dbReference type="RefSeq" id="WP_310226000.1">
    <property type="nucleotide sequence ID" value="NZ_JAVDSB010000002.1"/>
</dbReference>
<dbReference type="PANTHER" id="PTHR42693">
    <property type="entry name" value="ARYLSULFATASE FAMILY MEMBER"/>
    <property type="match status" value="1"/>
</dbReference>
<gene>
    <name evidence="4" type="ORF">J2736_002032</name>
</gene>
<dbReference type="Proteomes" id="UP001267290">
    <property type="component" value="Unassembled WGS sequence"/>
</dbReference>
<feature type="domain" description="Sulfatase N-terminal" evidence="3">
    <location>
        <begin position="4"/>
        <end position="347"/>
    </location>
</feature>